<evidence type="ECO:0000313" key="1">
    <source>
        <dbReference type="EMBL" id="DAF44928.1"/>
    </source>
</evidence>
<name>A0A8S5S1Z2_9CAUD</name>
<reference evidence="1" key="1">
    <citation type="journal article" date="2021" name="Proc. Natl. Acad. Sci. U.S.A.">
        <title>A Catalog of Tens of Thousands of Viruses from Human Metagenomes Reveals Hidden Associations with Chronic Diseases.</title>
        <authorList>
            <person name="Tisza M.J."/>
            <person name="Buck C.B."/>
        </authorList>
    </citation>
    <scope>NUCLEOTIDE SEQUENCE</scope>
    <source>
        <strain evidence="1">CtCIv11</strain>
    </source>
</reference>
<sequence length="105" mass="11642">MRKYEVIEDNGGGLTLVVFNSNGIVDYLHSGYEYGTSGRLMDDIQALKNGDNPATDWDGNEDNPQAVYDNIVSFEYGWEIVADNDGIYPDKMGCAACLEFGIEME</sequence>
<protein>
    <submittedName>
        <fullName evidence="1">Uncharacterized protein</fullName>
    </submittedName>
</protein>
<accession>A0A8S5S1Z2</accession>
<dbReference type="EMBL" id="BK032513">
    <property type="protein sequence ID" value="DAF44928.1"/>
    <property type="molecule type" value="Genomic_DNA"/>
</dbReference>
<proteinExistence type="predicted"/>
<organism evidence="1">
    <name type="scientific">Siphoviridae sp. ctCIv11</name>
    <dbReference type="NCBI Taxonomy" id="2827806"/>
    <lineage>
        <taxon>Viruses</taxon>
        <taxon>Duplodnaviria</taxon>
        <taxon>Heunggongvirae</taxon>
        <taxon>Uroviricota</taxon>
        <taxon>Caudoviricetes</taxon>
    </lineage>
</organism>